<protein>
    <recommendedName>
        <fullName evidence="3">Histidine kinase/HSP90-like ATPase domain-containing protein</fullName>
    </recommendedName>
</protein>
<comment type="caution">
    <text evidence="1">The sequence shown here is derived from an EMBL/GenBank/DDBJ whole genome shotgun (WGS) entry which is preliminary data.</text>
</comment>
<dbReference type="Gene3D" id="3.30.565.10">
    <property type="entry name" value="Histidine kinase-like ATPase, C-terminal domain"/>
    <property type="match status" value="1"/>
</dbReference>
<dbReference type="InterPro" id="IPR036890">
    <property type="entry name" value="HATPase_C_sf"/>
</dbReference>
<dbReference type="AlphaFoldDB" id="A0A9D1E4J0"/>
<dbReference type="SUPFAM" id="SSF55874">
    <property type="entry name" value="ATPase domain of HSP90 chaperone/DNA topoisomerase II/histidine kinase"/>
    <property type="match status" value="1"/>
</dbReference>
<organism evidence="1 2">
    <name type="scientific">Candidatus Fimimonas gallinarum</name>
    <dbReference type="NCBI Taxonomy" id="2840821"/>
    <lineage>
        <taxon>Bacteria</taxon>
        <taxon>Pseudomonadati</taxon>
        <taxon>Myxococcota</taxon>
        <taxon>Myxococcia</taxon>
        <taxon>Myxococcales</taxon>
        <taxon>Cystobacterineae</taxon>
        <taxon>Myxococcaceae</taxon>
        <taxon>Myxococcaceae incertae sedis</taxon>
        <taxon>Candidatus Fimimonas</taxon>
    </lineage>
</organism>
<proteinExistence type="predicted"/>
<name>A0A9D1E4J0_9BACT</name>
<evidence type="ECO:0008006" key="3">
    <source>
        <dbReference type="Google" id="ProtNLM"/>
    </source>
</evidence>
<dbReference type="EMBL" id="DVHL01000032">
    <property type="protein sequence ID" value="HIR66002.1"/>
    <property type="molecule type" value="Genomic_DNA"/>
</dbReference>
<dbReference type="Proteomes" id="UP000824200">
    <property type="component" value="Unassembled WGS sequence"/>
</dbReference>
<sequence length="88" mass="9646">MKYSKVNETQDGFIMISSEEVDGLIEVKITDNGNGFDTSQIKDGTHGINNSKERLRLLFDTEPAITSVVGKGTQVTLRLKKTKGGKTD</sequence>
<evidence type="ECO:0000313" key="1">
    <source>
        <dbReference type="EMBL" id="HIR66002.1"/>
    </source>
</evidence>
<accession>A0A9D1E4J0</accession>
<reference evidence="1" key="2">
    <citation type="journal article" date="2021" name="PeerJ">
        <title>Extensive microbial diversity within the chicken gut microbiome revealed by metagenomics and culture.</title>
        <authorList>
            <person name="Gilroy R."/>
            <person name="Ravi A."/>
            <person name="Getino M."/>
            <person name="Pursley I."/>
            <person name="Horton D.L."/>
            <person name="Alikhan N.F."/>
            <person name="Baker D."/>
            <person name="Gharbi K."/>
            <person name="Hall N."/>
            <person name="Watson M."/>
            <person name="Adriaenssens E.M."/>
            <person name="Foster-Nyarko E."/>
            <person name="Jarju S."/>
            <person name="Secka A."/>
            <person name="Antonio M."/>
            <person name="Oren A."/>
            <person name="Chaudhuri R.R."/>
            <person name="La Ragione R."/>
            <person name="Hildebrand F."/>
            <person name="Pallen M.J."/>
        </authorList>
    </citation>
    <scope>NUCLEOTIDE SEQUENCE</scope>
    <source>
        <strain evidence="1">CHK121-14286</strain>
    </source>
</reference>
<gene>
    <name evidence="1" type="ORF">IAC95_03895</name>
</gene>
<evidence type="ECO:0000313" key="2">
    <source>
        <dbReference type="Proteomes" id="UP000824200"/>
    </source>
</evidence>
<reference evidence="1" key="1">
    <citation type="submission" date="2020-10" db="EMBL/GenBank/DDBJ databases">
        <authorList>
            <person name="Gilroy R."/>
        </authorList>
    </citation>
    <scope>NUCLEOTIDE SEQUENCE</scope>
    <source>
        <strain evidence="1">CHK121-14286</strain>
    </source>
</reference>